<evidence type="ECO:0000313" key="3">
    <source>
        <dbReference type="Proteomes" id="UP001327225"/>
    </source>
</evidence>
<evidence type="ECO:0008006" key="4">
    <source>
        <dbReference type="Google" id="ProtNLM"/>
    </source>
</evidence>
<dbReference type="PROSITE" id="PS51257">
    <property type="entry name" value="PROKAR_LIPOPROTEIN"/>
    <property type="match status" value="1"/>
</dbReference>
<dbReference type="RefSeq" id="WP_322936939.1">
    <property type="nucleotide sequence ID" value="NZ_CP141059.1"/>
</dbReference>
<evidence type="ECO:0000256" key="1">
    <source>
        <dbReference type="SAM" id="SignalP"/>
    </source>
</evidence>
<dbReference type="Proteomes" id="UP001327225">
    <property type="component" value="Chromosome"/>
</dbReference>
<accession>A0ABZ0ZP94</accession>
<proteinExistence type="predicted"/>
<protein>
    <recommendedName>
        <fullName evidence="4">DUF4352 domain-containing protein</fullName>
    </recommendedName>
</protein>
<feature type="chain" id="PRO_5047235601" description="DUF4352 domain-containing protein" evidence="1">
    <location>
        <begin position="24"/>
        <end position="190"/>
    </location>
</feature>
<evidence type="ECO:0000313" key="2">
    <source>
        <dbReference type="EMBL" id="WQQ25639.1"/>
    </source>
</evidence>
<keyword evidence="3" id="KW-1185">Reference proteome</keyword>
<organism evidence="2 3">
    <name type="scientific">Nocardioides bizhenqiangii</name>
    <dbReference type="NCBI Taxonomy" id="3095076"/>
    <lineage>
        <taxon>Bacteria</taxon>
        <taxon>Bacillati</taxon>
        <taxon>Actinomycetota</taxon>
        <taxon>Actinomycetes</taxon>
        <taxon>Propionibacteriales</taxon>
        <taxon>Nocardioidaceae</taxon>
        <taxon>Nocardioides</taxon>
    </lineage>
</organism>
<reference evidence="3" key="1">
    <citation type="submission" date="2023-12" db="EMBL/GenBank/DDBJ databases">
        <title>Novel species in genus Nocardioides.</title>
        <authorList>
            <person name="Zhou H."/>
        </authorList>
    </citation>
    <scope>NUCLEOTIDE SEQUENCE [LARGE SCALE GENOMIC DNA]</scope>
    <source>
        <strain evidence="3">HM61</strain>
    </source>
</reference>
<feature type="signal peptide" evidence="1">
    <location>
        <begin position="1"/>
        <end position="23"/>
    </location>
</feature>
<keyword evidence="1" id="KW-0732">Signal</keyword>
<dbReference type="EMBL" id="CP141059">
    <property type="protein sequence ID" value="WQQ25639.1"/>
    <property type="molecule type" value="Genomic_DNA"/>
</dbReference>
<name>A0ABZ0ZP94_9ACTN</name>
<gene>
    <name evidence="2" type="ORF">SHK19_16930</name>
</gene>
<sequence>MRWTSCLLVCAALASALLTGCDAGEVLDPEDSGAGPTATETSDAAELESALAIGETFEGAASTTVKAIFRGEGAEEWLPAGANFEWVAATVRTCVSAGGSGTEIGWYQWAATGADGGWYPADLDYDRDLPTGQYPRLTELAPGECAEGRILIAVPRDAELVTLVNSDQAGVPQGSWLIGDIGVPAAIGGE</sequence>